<proteinExistence type="predicted"/>
<dbReference type="GeneID" id="54981739"/>
<organism evidence="1 2">
    <name type="scientific">Xanthomonas phage phi Xc10</name>
    <dbReference type="NCBI Taxonomy" id="2024237"/>
    <lineage>
        <taxon>Viruses</taxon>
        <taxon>Duplodnaviria</taxon>
        <taxon>Heunggongvirae</taxon>
        <taxon>Uroviricota</taxon>
        <taxon>Caudoviricetes</taxon>
        <taxon>Autographivirales</taxon>
        <taxon>Autonotataviridae</taxon>
        <taxon>Gujervirinae</taxon>
        <taxon>Pradovirus</taxon>
        <taxon>Pradovirus pagan</taxon>
        <taxon>Pradovirus Xc10</taxon>
    </lineage>
</organism>
<reference evidence="2" key="1">
    <citation type="submission" date="2017-06" db="EMBL/GenBank/DDBJ databases">
        <authorList>
            <person name="Cheng Y.T."/>
        </authorList>
    </citation>
    <scope>NUCLEOTIDE SEQUENCE [LARGE SCALE GENOMIC DNA]</scope>
</reference>
<keyword evidence="2" id="KW-1185">Reference proteome</keyword>
<evidence type="ECO:0000313" key="1">
    <source>
        <dbReference type="EMBL" id="ASZ72032.1"/>
    </source>
</evidence>
<dbReference type="Proteomes" id="UP000222265">
    <property type="component" value="Segment"/>
</dbReference>
<name>A0A249XLE9_9CAUD</name>
<dbReference type="KEGG" id="vg:54981739"/>
<protein>
    <submittedName>
        <fullName evidence="1">Uncharacterized protein</fullName>
    </submittedName>
</protein>
<accession>A0A249XLE9</accession>
<evidence type="ECO:0000313" key="2">
    <source>
        <dbReference type="Proteomes" id="UP000222265"/>
    </source>
</evidence>
<dbReference type="EMBL" id="MF375456">
    <property type="protein sequence ID" value="ASZ72032.1"/>
    <property type="molecule type" value="Genomic_DNA"/>
</dbReference>
<dbReference type="RefSeq" id="YP_009791556.1">
    <property type="nucleotide sequence ID" value="NC_047840.1"/>
</dbReference>
<sequence>MGSIVGGGSAKKAALKQAAAIDKQTNLQTQSTNYQIQAMADQMAQAAAQQAASEYAEKLLSAPVDTVDVRLGTSDLDLQTADLIGRRKTARSTYTRPVTTTAASRLTTVAGSDLL</sequence>